<feature type="domain" description="Integrase catalytic" evidence="1">
    <location>
        <begin position="154"/>
        <end position="284"/>
    </location>
</feature>
<dbReference type="Proteomes" id="UP001589776">
    <property type="component" value="Unassembled WGS sequence"/>
</dbReference>
<dbReference type="PANTHER" id="PTHR35004">
    <property type="entry name" value="TRANSPOSASE RV3428C-RELATED"/>
    <property type="match status" value="1"/>
</dbReference>
<comment type="caution">
    <text evidence="2">The sequence shown here is derived from an EMBL/GenBank/DDBJ whole genome shotgun (WGS) entry which is preliminary data.</text>
</comment>
<dbReference type="Gene3D" id="3.30.420.10">
    <property type="entry name" value="Ribonuclease H-like superfamily/Ribonuclease H"/>
    <property type="match status" value="1"/>
</dbReference>
<sequence>MDEQARQQEANFRYGLIASLVSRKLDPGEQMALMREIVSHEYETSSGQRRRISLRTLEQYLKAYREGGWEALLPSVRADKLTTREIPEDVLAKAIALKQEQPGRSVRQIIAILELAAFVAPGTLKESTLSKQLRRRGVTRKALLNTGWSHFRRFEATHRNSMWQGDVQHTLYLPHPDKPGKKVMAYLVIFIDDYSRFVVHGQFYFEERVARLEDCLKKAILKNGVPEMIYVDNGASILHTILSGFAGDWGQSLSILAPDVLWDAGSKKSSSDLSTRALCRRHTT</sequence>
<accession>A0ABV6DRF7</accession>
<dbReference type="Pfam" id="PF00665">
    <property type="entry name" value="rve"/>
    <property type="match status" value="1"/>
</dbReference>
<reference evidence="2 3" key="1">
    <citation type="submission" date="2024-09" db="EMBL/GenBank/DDBJ databases">
        <authorList>
            <person name="Sun Q."/>
            <person name="Mori K."/>
        </authorList>
    </citation>
    <scope>NUCLEOTIDE SEQUENCE [LARGE SCALE GENOMIC DNA]</scope>
    <source>
        <strain evidence="2 3">CCM 7759</strain>
    </source>
</reference>
<dbReference type="PROSITE" id="PS50994">
    <property type="entry name" value="INTEGRASE"/>
    <property type="match status" value="1"/>
</dbReference>
<dbReference type="RefSeq" id="WP_377472680.1">
    <property type="nucleotide sequence ID" value="NZ_JBHLWN010000088.1"/>
</dbReference>
<name>A0ABV6DRF7_9BACL</name>
<dbReference type="EMBL" id="JBHLWN010000088">
    <property type="protein sequence ID" value="MFC0215235.1"/>
    <property type="molecule type" value="Genomic_DNA"/>
</dbReference>
<proteinExistence type="predicted"/>
<dbReference type="SUPFAM" id="SSF53098">
    <property type="entry name" value="Ribonuclease H-like"/>
    <property type="match status" value="1"/>
</dbReference>
<evidence type="ECO:0000259" key="1">
    <source>
        <dbReference type="PROSITE" id="PS50994"/>
    </source>
</evidence>
<dbReference type="PANTHER" id="PTHR35004:SF6">
    <property type="entry name" value="TRANSPOSASE"/>
    <property type="match status" value="1"/>
</dbReference>
<evidence type="ECO:0000313" key="3">
    <source>
        <dbReference type="Proteomes" id="UP001589776"/>
    </source>
</evidence>
<dbReference type="InterPro" id="IPR012337">
    <property type="entry name" value="RNaseH-like_sf"/>
</dbReference>
<dbReference type="InterPro" id="IPR036397">
    <property type="entry name" value="RNaseH_sf"/>
</dbReference>
<organism evidence="2 3">
    <name type="scientific">Paenibacillus chartarius</name>
    <dbReference type="NCBI Taxonomy" id="747481"/>
    <lineage>
        <taxon>Bacteria</taxon>
        <taxon>Bacillati</taxon>
        <taxon>Bacillota</taxon>
        <taxon>Bacilli</taxon>
        <taxon>Bacillales</taxon>
        <taxon>Paenibacillaceae</taxon>
        <taxon>Paenibacillus</taxon>
    </lineage>
</organism>
<evidence type="ECO:0000313" key="2">
    <source>
        <dbReference type="EMBL" id="MFC0215235.1"/>
    </source>
</evidence>
<keyword evidence="3" id="KW-1185">Reference proteome</keyword>
<dbReference type="InterPro" id="IPR001584">
    <property type="entry name" value="Integrase_cat-core"/>
</dbReference>
<gene>
    <name evidence="2" type="ORF">ACFFK0_22850</name>
</gene>
<protein>
    <submittedName>
        <fullName evidence="2">DDE-type integrase/transposase/recombinase</fullName>
    </submittedName>
</protein>